<evidence type="ECO:0000313" key="3">
    <source>
        <dbReference type="Proteomes" id="UP000242146"/>
    </source>
</evidence>
<feature type="region of interest" description="Disordered" evidence="1">
    <location>
        <begin position="179"/>
        <end position="201"/>
    </location>
</feature>
<name>A0A1X2GH56_9FUNG</name>
<protein>
    <submittedName>
        <fullName evidence="2">Uncharacterized protein</fullName>
    </submittedName>
</protein>
<feature type="compositionally biased region" description="Polar residues" evidence="1">
    <location>
        <begin position="18"/>
        <end position="27"/>
    </location>
</feature>
<evidence type="ECO:0000256" key="1">
    <source>
        <dbReference type="SAM" id="MobiDB-lite"/>
    </source>
</evidence>
<dbReference type="Proteomes" id="UP000242146">
    <property type="component" value="Unassembled WGS sequence"/>
</dbReference>
<evidence type="ECO:0000313" key="2">
    <source>
        <dbReference type="EMBL" id="ORX53658.1"/>
    </source>
</evidence>
<feature type="region of interest" description="Disordered" evidence="1">
    <location>
        <begin position="1"/>
        <end position="89"/>
    </location>
</feature>
<keyword evidence="3" id="KW-1185">Reference proteome</keyword>
<organism evidence="2 3">
    <name type="scientific">Hesseltinella vesiculosa</name>
    <dbReference type="NCBI Taxonomy" id="101127"/>
    <lineage>
        <taxon>Eukaryota</taxon>
        <taxon>Fungi</taxon>
        <taxon>Fungi incertae sedis</taxon>
        <taxon>Mucoromycota</taxon>
        <taxon>Mucoromycotina</taxon>
        <taxon>Mucoromycetes</taxon>
        <taxon>Mucorales</taxon>
        <taxon>Cunninghamellaceae</taxon>
        <taxon>Hesseltinella</taxon>
    </lineage>
</organism>
<feature type="compositionally biased region" description="Polar residues" evidence="1">
    <location>
        <begin position="55"/>
        <end position="78"/>
    </location>
</feature>
<proteinExistence type="predicted"/>
<dbReference type="AlphaFoldDB" id="A0A1X2GH56"/>
<reference evidence="2 3" key="1">
    <citation type="submission" date="2016-07" db="EMBL/GenBank/DDBJ databases">
        <title>Pervasive Adenine N6-methylation of Active Genes in Fungi.</title>
        <authorList>
            <consortium name="DOE Joint Genome Institute"/>
            <person name="Mondo S.J."/>
            <person name="Dannebaum R.O."/>
            <person name="Kuo R.C."/>
            <person name="Labutti K."/>
            <person name="Haridas S."/>
            <person name="Kuo A."/>
            <person name="Salamov A."/>
            <person name="Ahrendt S.R."/>
            <person name="Lipzen A."/>
            <person name="Sullivan W."/>
            <person name="Andreopoulos W.B."/>
            <person name="Clum A."/>
            <person name="Lindquist E."/>
            <person name="Daum C."/>
            <person name="Ramamoorthy G.K."/>
            <person name="Gryganskyi A."/>
            <person name="Culley D."/>
            <person name="Magnuson J.K."/>
            <person name="James T.Y."/>
            <person name="O'Malley M.A."/>
            <person name="Stajich J.E."/>
            <person name="Spatafora J.W."/>
            <person name="Visel A."/>
            <person name="Grigoriev I.V."/>
        </authorList>
    </citation>
    <scope>NUCLEOTIDE SEQUENCE [LARGE SCALE GENOMIC DNA]</scope>
    <source>
        <strain evidence="2 3">NRRL 3301</strain>
    </source>
</reference>
<dbReference type="EMBL" id="MCGT01000015">
    <property type="protein sequence ID" value="ORX53658.1"/>
    <property type="molecule type" value="Genomic_DNA"/>
</dbReference>
<accession>A0A1X2GH56</accession>
<sequence length="317" mass="35829">MSTLNQLGWTVKRKRQGETTGSPSSKSGLAFGLPESMSPPAKPQIVRPRPKNKQPQKNTLLQYLQPATSKPSAPSITPLSPPSPAPVQAHHSVLLHTTTPPPCQPESPSSQPDEQMICLVRHSIPWLNYWPLLEDSFGQSMYNDEPSPTIHHPSLKKLPTTSSLTLKKKTPVEPIVTSDVSTNAQCRRRRRDQVEDNDEPLLEDMNAMDEDSLPRVFTHAMILTSNKQLCGARSRQRRQQPASSMWQDGYVQDHASLDHLVQEFSRDQANDHPDDDEPERVALRHPLTRPQTSQLLMSIADEYLLFENNTWCQTYLR</sequence>
<comment type="caution">
    <text evidence="2">The sequence shown here is derived from an EMBL/GenBank/DDBJ whole genome shotgun (WGS) entry which is preliminary data.</text>
</comment>
<gene>
    <name evidence="2" type="ORF">DM01DRAFT_1407796</name>
</gene>
<dbReference type="OrthoDB" id="10583489at2759"/>